<accession>A0A9P6GX98</accession>
<dbReference type="OrthoDB" id="2195731at2759"/>
<dbReference type="Proteomes" id="UP000740883">
    <property type="component" value="Unassembled WGS sequence"/>
</dbReference>
<reference evidence="1 2" key="1">
    <citation type="journal article" date="2020" name="Genome Biol. Evol.">
        <title>Comparative genomics of strictly vertically transmitted, feminizing microsporidia endosymbionts of amphipod crustaceans.</title>
        <authorList>
            <person name="Cormier A."/>
            <person name="Chebbi M.A."/>
            <person name="Giraud I."/>
            <person name="Wattier R."/>
            <person name="Teixeira M."/>
            <person name="Gilbert C."/>
            <person name="Rigaud T."/>
            <person name="Cordaux R."/>
        </authorList>
    </citation>
    <scope>NUCLEOTIDE SEQUENCE [LARGE SCALE GENOMIC DNA]</scope>
    <source>
        <strain evidence="1 2">Ou3-Ou53</strain>
    </source>
</reference>
<proteinExistence type="predicted"/>
<comment type="caution">
    <text evidence="1">The sequence shown here is derived from an EMBL/GenBank/DDBJ whole genome shotgun (WGS) entry which is preliminary data.</text>
</comment>
<gene>
    <name evidence="1" type="ORF">NGRA_2524</name>
</gene>
<dbReference type="AlphaFoldDB" id="A0A9P6GX98"/>
<keyword evidence="2" id="KW-1185">Reference proteome</keyword>
<sequence>MQNNSQINGCNHDMATATHGVKEVNGDNGENVDIWLRDIVMIAKLSGYTESETIKAITLKLRGTALAWAYELLEIRQWRITLGEFLDCIKKRFGILNHTELSLAKFLMSPIPTSREEFSELLQSGTTLYERKLLTSIALTEVILTKSPDTLKPLLLLAAEQAPEWQSFIQRAEQVAFLAFPDKMLNRISSGEGARSHNYPTYNTNDRRL</sequence>
<evidence type="ECO:0000313" key="1">
    <source>
        <dbReference type="EMBL" id="KAF9761608.1"/>
    </source>
</evidence>
<organism evidence="1 2">
    <name type="scientific">Nosema granulosis</name>
    <dbReference type="NCBI Taxonomy" id="83296"/>
    <lineage>
        <taxon>Eukaryota</taxon>
        <taxon>Fungi</taxon>
        <taxon>Fungi incertae sedis</taxon>
        <taxon>Microsporidia</taxon>
        <taxon>Nosematidae</taxon>
        <taxon>Nosema</taxon>
    </lineage>
</organism>
<name>A0A9P6GX98_9MICR</name>
<dbReference type="EMBL" id="SBJO01000293">
    <property type="protein sequence ID" value="KAF9761608.1"/>
    <property type="molecule type" value="Genomic_DNA"/>
</dbReference>
<protein>
    <submittedName>
        <fullName evidence="1">Uncharacterized protein</fullName>
    </submittedName>
</protein>
<evidence type="ECO:0000313" key="2">
    <source>
        <dbReference type="Proteomes" id="UP000740883"/>
    </source>
</evidence>